<keyword evidence="4" id="KW-1185">Reference proteome</keyword>
<keyword evidence="2" id="KW-1133">Transmembrane helix</keyword>
<evidence type="ECO:0000313" key="3">
    <source>
        <dbReference type="EMBL" id="KAK6634289.1"/>
    </source>
</evidence>
<feature type="compositionally biased region" description="Basic and acidic residues" evidence="1">
    <location>
        <begin position="74"/>
        <end position="126"/>
    </location>
</feature>
<reference evidence="3 4" key="1">
    <citation type="submission" date="2023-09" db="EMBL/GenBank/DDBJ databases">
        <title>Genomes of two closely related lineages of the louse Polyplax serrata with different host specificities.</title>
        <authorList>
            <person name="Martinu J."/>
            <person name="Tarabai H."/>
            <person name="Stefka J."/>
            <person name="Hypsa V."/>
        </authorList>
    </citation>
    <scope>NUCLEOTIDE SEQUENCE [LARGE SCALE GENOMIC DNA]</scope>
    <source>
        <strain evidence="3">98ZLc_SE</strain>
    </source>
</reference>
<accession>A0ABR1B460</accession>
<evidence type="ECO:0000256" key="1">
    <source>
        <dbReference type="SAM" id="MobiDB-lite"/>
    </source>
</evidence>
<feature type="region of interest" description="Disordered" evidence="1">
    <location>
        <begin position="48"/>
        <end position="227"/>
    </location>
</feature>
<dbReference type="EMBL" id="JAWJWF010000004">
    <property type="protein sequence ID" value="KAK6634289.1"/>
    <property type="molecule type" value="Genomic_DNA"/>
</dbReference>
<name>A0ABR1B460_POLSC</name>
<evidence type="ECO:0000256" key="2">
    <source>
        <dbReference type="SAM" id="Phobius"/>
    </source>
</evidence>
<feature type="compositionally biased region" description="Low complexity" evidence="1">
    <location>
        <begin position="194"/>
        <end position="212"/>
    </location>
</feature>
<sequence>MEVSSGVGQQLLLLLPIGFVIVCAALVFVFGFNKSVELPNFKHLRFSSADKKTKGKKKTKDKKAQNGHATAVADDSKTLKQSNKSDSKSKKSESKKSPAKGAKKDNKKVDKKGDKSSDKENRETPKPKKGAQKVTDDRPKDFDDSGWETALSRKDKKNKRKVEGAAASSPDKSSKKSPDSKGAQSKKAAQSPQSGGNKAKSVNSNSSVSPGKGSDDSAKNKKKARKD</sequence>
<evidence type="ECO:0000313" key="4">
    <source>
        <dbReference type="Proteomes" id="UP001359485"/>
    </source>
</evidence>
<keyword evidence="2" id="KW-0472">Membrane</keyword>
<proteinExistence type="predicted"/>
<protein>
    <submittedName>
        <fullName evidence="3">Uncharacterized protein</fullName>
    </submittedName>
</protein>
<keyword evidence="2" id="KW-0812">Transmembrane</keyword>
<feature type="transmembrane region" description="Helical" evidence="2">
    <location>
        <begin position="12"/>
        <end position="32"/>
    </location>
</feature>
<organism evidence="3 4">
    <name type="scientific">Polyplax serrata</name>
    <name type="common">Common mouse louse</name>
    <dbReference type="NCBI Taxonomy" id="468196"/>
    <lineage>
        <taxon>Eukaryota</taxon>
        <taxon>Metazoa</taxon>
        <taxon>Ecdysozoa</taxon>
        <taxon>Arthropoda</taxon>
        <taxon>Hexapoda</taxon>
        <taxon>Insecta</taxon>
        <taxon>Pterygota</taxon>
        <taxon>Neoptera</taxon>
        <taxon>Paraneoptera</taxon>
        <taxon>Psocodea</taxon>
        <taxon>Troctomorpha</taxon>
        <taxon>Phthiraptera</taxon>
        <taxon>Anoplura</taxon>
        <taxon>Polyplacidae</taxon>
        <taxon>Polyplax</taxon>
    </lineage>
</organism>
<dbReference type="Proteomes" id="UP001359485">
    <property type="component" value="Unassembled WGS sequence"/>
</dbReference>
<gene>
    <name evidence="3" type="ORF">RUM44_004900</name>
</gene>
<comment type="caution">
    <text evidence="3">The sequence shown here is derived from an EMBL/GenBank/DDBJ whole genome shotgun (WGS) entry which is preliminary data.</text>
</comment>
<feature type="compositionally biased region" description="Basic and acidic residues" evidence="1">
    <location>
        <begin position="134"/>
        <end position="143"/>
    </location>
</feature>